<dbReference type="AlphaFoldDB" id="A0A195CG60"/>
<dbReference type="Proteomes" id="UP000078542">
    <property type="component" value="Unassembled WGS sequence"/>
</dbReference>
<gene>
    <name evidence="1" type="ORF">ALC62_10197</name>
</gene>
<evidence type="ECO:0000313" key="1">
    <source>
        <dbReference type="EMBL" id="KYM99083.1"/>
    </source>
</evidence>
<feature type="non-terminal residue" evidence="1">
    <location>
        <position position="1"/>
    </location>
</feature>
<organism evidence="1 2">
    <name type="scientific">Cyphomyrmex costatus</name>
    <dbReference type="NCBI Taxonomy" id="456900"/>
    <lineage>
        <taxon>Eukaryota</taxon>
        <taxon>Metazoa</taxon>
        <taxon>Ecdysozoa</taxon>
        <taxon>Arthropoda</taxon>
        <taxon>Hexapoda</taxon>
        <taxon>Insecta</taxon>
        <taxon>Pterygota</taxon>
        <taxon>Neoptera</taxon>
        <taxon>Endopterygota</taxon>
        <taxon>Hymenoptera</taxon>
        <taxon>Apocrita</taxon>
        <taxon>Aculeata</taxon>
        <taxon>Formicoidea</taxon>
        <taxon>Formicidae</taxon>
        <taxon>Myrmicinae</taxon>
        <taxon>Cyphomyrmex</taxon>
    </lineage>
</organism>
<name>A0A195CG60_9HYME</name>
<dbReference type="EMBL" id="KQ977876">
    <property type="protein sequence ID" value="KYM99083.1"/>
    <property type="molecule type" value="Genomic_DNA"/>
</dbReference>
<sequence length="325" mass="37027">LRRKAAGFNKSLASAATKGCHRKFLCLEDRAGRVGSRRVVARNATFRAGRQLPCHVLDAGATATRLQHVTTIYTPYIARCLVLIHKYSSHLAATWTRKSENKIILEQIKLRIHRHLPTRRTALYLLAGVSYCQFYQWHKACNYAYFPNFADLRKPECIECLHRYPTPIMRNSTSSIYNIHSPMRRTLPYVLRHPTYHQKVGRVYINNNRKLVESYFIAFSHVKTVVRIMIGMCSRTLWNIPIFAAPPQWHPHCTMAPTCQRLLMSVAATAMCGIALGLPSLELQTNAITLLPYTGYRVHVSLVNGKLARSIDQWNEAVVLADSTP</sequence>
<evidence type="ECO:0000313" key="2">
    <source>
        <dbReference type="Proteomes" id="UP000078542"/>
    </source>
</evidence>
<accession>A0A195CG60</accession>
<protein>
    <submittedName>
        <fullName evidence="1">Uncharacterized protein</fullName>
    </submittedName>
</protein>
<reference evidence="1 2" key="1">
    <citation type="submission" date="2016-03" db="EMBL/GenBank/DDBJ databases">
        <title>Cyphomyrmex costatus WGS genome.</title>
        <authorList>
            <person name="Nygaard S."/>
            <person name="Hu H."/>
            <person name="Boomsma J."/>
            <person name="Zhang G."/>
        </authorList>
    </citation>
    <scope>NUCLEOTIDE SEQUENCE [LARGE SCALE GENOMIC DNA]</scope>
    <source>
        <strain evidence="1">MS0001</strain>
        <tissue evidence="1">Whole body</tissue>
    </source>
</reference>
<keyword evidence="2" id="KW-1185">Reference proteome</keyword>
<proteinExistence type="predicted"/>